<dbReference type="EMBL" id="JACHMB010000001">
    <property type="protein sequence ID" value="MBB5773581.1"/>
    <property type="molecule type" value="Genomic_DNA"/>
</dbReference>
<evidence type="ECO:0000256" key="1">
    <source>
        <dbReference type="ARBA" id="ARBA00001947"/>
    </source>
</evidence>
<gene>
    <name evidence="6" type="ORF">HD596_000337</name>
</gene>
<name>A0A7W9FXY9_9ACTN</name>
<protein>
    <submittedName>
        <fullName evidence="6">Threonine dehydrogenase-like Zn-dependent dehydrogenase</fullName>
    </submittedName>
</protein>
<dbReference type="InterPro" id="IPR013154">
    <property type="entry name" value="ADH-like_N"/>
</dbReference>
<evidence type="ECO:0000313" key="6">
    <source>
        <dbReference type="EMBL" id="MBB5773581.1"/>
    </source>
</evidence>
<dbReference type="InterPro" id="IPR011032">
    <property type="entry name" value="GroES-like_sf"/>
</dbReference>
<accession>A0A7W9FXY9</accession>
<dbReference type="Pfam" id="PF00107">
    <property type="entry name" value="ADH_zinc_N"/>
    <property type="match status" value="1"/>
</dbReference>
<proteinExistence type="predicted"/>
<dbReference type="Proteomes" id="UP000579153">
    <property type="component" value="Unassembled WGS sequence"/>
</dbReference>
<feature type="domain" description="Alcohol dehydrogenase-like C-terminal" evidence="4">
    <location>
        <begin position="180"/>
        <end position="305"/>
    </location>
</feature>
<dbReference type="SUPFAM" id="SSF51735">
    <property type="entry name" value="NAD(P)-binding Rossmann-fold domains"/>
    <property type="match status" value="1"/>
</dbReference>
<comment type="cofactor">
    <cofactor evidence="1">
        <name>Zn(2+)</name>
        <dbReference type="ChEBI" id="CHEBI:29105"/>
    </cofactor>
</comment>
<dbReference type="PANTHER" id="PTHR42813:SF2">
    <property type="entry name" value="DEHYDROGENASE, ZINC-CONTAINING, PUTATIVE (AFU_ORTHOLOGUE AFUA_2G02810)-RELATED"/>
    <property type="match status" value="1"/>
</dbReference>
<keyword evidence="7" id="KW-1185">Reference proteome</keyword>
<dbReference type="RefSeq" id="WP_185067547.1">
    <property type="nucleotide sequence ID" value="NZ_JACHMB010000001.1"/>
</dbReference>
<dbReference type="SUPFAM" id="SSF50129">
    <property type="entry name" value="GroES-like"/>
    <property type="match status" value="1"/>
</dbReference>
<keyword evidence="3" id="KW-0862">Zinc</keyword>
<dbReference type="Pfam" id="PF08240">
    <property type="entry name" value="ADH_N"/>
    <property type="match status" value="1"/>
</dbReference>
<reference evidence="6 7" key="1">
    <citation type="submission" date="2020-08" db="EMBL/GenBank/DDBJ databases">
        <title>Sequencing the genomes of 1000 actinobacteria strains.</title>
        <authorList>
            <person name="Klenk H.-P."/>
        </authorList>
    </citation>
    <scope>NUCLEOTIDE SEQUENCE [LARGE SCALE GENOMIC DNA]</scope>
    <source>
        <strain evidence="6 7">DSM 45507</strain>
    </source>
</reference>
<dbReference type="Gene3D" id="3.90.180.10">
    <property type="entry name" value="Medium-chain alcohol dehydrogenases, catalytic domain"/>
    <property type="match status" value="1"/>
</dbReference>
<dbReference type="Gene3D" id="3.40.50.720">
    <property type="entry name" value="NAD(P)-binding Rossmann-like Domain"/>
    <property type="match status" value="1"/>
</dbReference>
<evidence type="ECO:0000259" key="5">
    <source>
        <dbReference type="Pfam" id="PF08240"/>
    </source>
</evidence>
<dbReference type="GO" id="GO:0046872">
    <property type="term" value="F:metal ion binding"/>
    <property type="evidence" value="ECO:0007669"/>
    <property type="project" value="UniProtKB-KW"/>
</dbReference>
<keyword evidence="2" id="KW-0479">Metal-binding</keyword>
<dbReference type="PANTHER" id="PTHR42813">
    <property type="entry name" value="ZINC-TYPE ALCOHOL DEHYDROGENASE-LIKE"/>
    <property type="match status" value="1"/>
</dbReference>
<evidence type="ECO:0000313" key="7">
    <source>
        <dbReference type="Proteomes" id="UP000579153"/>
    </source>
</evidence>
<dbReference type="AlphaFoldDB" id="A0A7W9FXY9"/>
<comment type="caution">
    <text evidence="6">The sequence shown here is derived from an EMBL/GenBank/DDBJ whole genome shotgun (WGS) entry which is preliminary data.</text>
</comment>
<sequence>MRAATIHGPYDVRVENVPDARLSEPGDAVVQVLRSCVCGTDLWAYRGESPRRPGQRLGHEFLGTVTDTGPEVTAIRPGDLVLAPFAWSDGRCAACADGLPTSCVNGGLWGAVGADGAQGEAVRVPYADATLVRLPSHAASDDRLLNALLALSDVMGTGYHGAVSADVRPGAAVAIIGDGAVGLCAVLAARMLGAEQIIALGHHPARLDLARSFGATAVVTRRGEAAVAALRELTGGHGTHATIEAVGTRESMRAALDVTRPGGAIGWVGAPHGNTDALDPMTLFLHNISLRGGLAPTRRYIDDLLPHVLDGTLDPSPVFDTSLSLESVPAAYQAMDARTALKPLITPGG</sequence>
<evidence type="ECO:0000256" key="3">
    <source>
        <dbReference type="ARBA" id="ARBA00022833"/>
    </source>
</evidence>
<organism evidence="6 7">
    <name type="scientific">Nonomuraea jabiensis</name>
    <dbReference type="NCBI Taxonomy" id="882448"/>
    <lineage>
        <taxon>Bacteria</taxon>
        <taxon>Bacillati</taxon>
        <taxon>Actinomycetota</taxon>
        <taxon>Actinomycetes</taxon>
        <taxon>Streptosporangiales</taxon>
        <taxon>Streptosporangiaceae</taxon>
        <taxon>Nonomuraea</taxon>
    </lineage>
</organism>
<dbReference type="InterPro" id="IPR013149">
    <property type="entry name" value="ADH-like_C"/>
</dbReference>
<evidence type="ECO:0000256" key="2">
    <source>
        <dbReference type="ARBA" id="ARBA00022723"/>
    </source>
</evidence>
<feature type="domain" description="Alcohol dehydrogenase-like N-terminal" evidence="5">
    <location>
        <begin position="25"/>
        <end position="134"/>
    </location>
</feature>
<evidence type="ECO:0000259" key="4">
    <source>
        <dbReference type="Pfam" id="PF00107"/>
    </source>
</evidence>
<dbReference type="InterPro" id="IPR036291">
    <property type="entry name" value="NAD(P)-bd_dom_sf"/>
</dbReference>